<comment type="subcellular location">
    <subcellularLocation>
        <location evidence="1">Cell membrane</location>
        <topology evidence="1">Multi-pass membrane protein</topology>
    </subcellularLocation>
</comment>
<organism evidence="12 13">
    <name type="scientific">Nocardioides nanhaiensis</name>
    <dbReference type="NCBI Taxonomy" id="1476871"/>
    <lineage>
        <taxon>Bacteria</taxon>
        <taxon>Bacillati</taxon>
        <taxon>Actinomycetota</taxon>
        <taxon>Actinomycetes</taxon>
        <taxon>Propionibacteriales</taxon>
        <taxon>Nocardioidaceae</taxon>
        <taxon>Nocardioides</taxon>
    </lineage>
</organism>
<comment type="caution">
    <text evidence="12">The sequence shown here is derived from an EMBL/GenBank/DDBJ whole genome shotgun (WGS) entry which is preliminary data.</text>
</comment>
<dbReference type="RefSeq" id="WP_345264598.1">
    <property type="nucleotide sequence ID" value="NZ_BAABIM010000002.1"/>
</dbReference>
<dbReference type="PANTHER" id="PTHR30460">
    <property type="entry name" value="MODERATE CONDUCTANCE MECHANOSENSITIVE CHANNEL YBIO"/>
    <property type="match status" value="1"/>
</dbReference>
<evidence type="ECO:0000256" key="5">
    <source>
        <dbReference type="ARBA" id="ARBA00022989"/>
    </source>
</evidence>
<dbReference type="InterPro" id="IPR011066">
    <property type="entry name" value="MscS_channel_C_sf"/>
</dbReference>
<dbReference type="InterPro" id="IPR010920">
    <property type="entry name" value="LSM_dom_sf"/>
</dbReference>
<feature type="domain" description="Mechanosensitive ion channel MscS C-terminal" evidence="10">
    <location>
        <begin position="249"/>
        <end position="336"/>
    </location>
</feature>
<keyword evidence="3" id="KW-1003">Cell membrane</keyword>
<feature type="compositionally biased region" description="Polar residues" evidence="7">
    <location>
        <begin position="368"/>
        <end position="378"/>
    </location>
</feature>
<evidence type="ECO:0000256" key="2">
    <source>
        <dbReference type="ARBA" id="ARBA00008017"/>
    </source>
</evidence>
<keyword evidence="13" id="KW-1185">Reference proteome</keyword>
<feature type="transmembrane region" description="Helical" evidence="8">
    <location>
        <begin position="50"/>
        <end position="70"/>
    </location>
</feature>
<evidence type="ECO:0000256" key="3">
    <source>
        <dbReference type="ARBA" id="ARBA00022475"/>
    </source>
</evidence>
<feature type="region of interest" description="Disordered" evidence="7">
    <location>
        <begin position="347"/>
        <end position="378"/>
    </location>
</feature>
<evidence type="ECO:0000313" key="13">
    <source>
        <dbReference type="Proteomes" id="UP001500621"/>
    </source>
</evidence>
<dbReference type="Pfam" id="PF21082">
    <property type="entry name" value="MS_channel_3rd"/>
    <property type="match status" value="1"/>
</dbReference>
<dbReference type="Pfam" id="PF00924">
    <property type="entry name" value="MS_channel_2nd"/>
    <property type="match status" value="1"/>
</dbReference>
<name>A0ABP8W481_9ACTN</name>
<feature type="domain" description="Mechanosensitive ion channel MscS" evidence="9">
    <location>
        <begin position="179"/>
        <end position="242"/>
    </location>
</feature>
<dbReference type="InterPro" id="IPR049278">
    <property type="entry name" value="MS_channel_C"/>
</dbReference>
<proteinExistence type="inferred from homology"/>
<keyword evidence="5 8" id="KW-1133">Transmembrane helix</keyword>
<dbReference type="InterPro" id="IPR011014">
    <property type="entry name" value="MscS_channel_TM-2"/>
</dbReference>
<feature type="transmembrane region" description="Helical" evidence="8">
    <location>
        <begin position="158"/>
        <end position="180"/>
    </location>
</feature>
<dbReference type="SUPFAM" id="SSF82861">
    <property type="entry name" value="Mechanosensitive channel protein MscS (YggB), transmembrane region"/>
    <property type="match status" value="1"/>
</dbReference>
<keyword evidence="6 8" id="KW-0472">Membrane</keyword>
<dbReference type="Gene3D" id="3.30.70.100">
    <property type="match status" value="1"/>
</dbReference>
<dbReference type="InterPro" id="IPR045276">
    <property type="entry name" value="YbiO_bact"/>
</dbReference>
<protein>
    <submittedName>
        <fullName evidence="12">Mechanosensitive ion channel family protein</fullName>
    </submittedName>
</protein>
<sequence>MSHPPLSALPVPLPGVSTAASPCSEEEQVCERVFDWSGNQTLATISDWVIGKPSALIGLLLLGLLLRWVLHRLVDRLVVSAEDGVLPQGVGRWRRRRAAARRGEEPTPAAAPSLSLAAGNTRRVQRAKTMGSLLKSIITGVVAAVIVTMMLSEIGVNIAPIIASAGIIGIALGFGAQSLVSDFLSGVFMIIEDQYGVGDEINLGEAVGTVEAVSLRVTRLRDVNGTVWYVRNGEILRVGNMSQNWARTVLDVAVAYHEDLGRVRRVLDEVATDLWEDEDFEGRIIERPSVWGVQELAADAVTVRVALKTAPLEQWAVAREMRQRIKGRFDAEGIEIPFAQRVVWHRDEKAASQAGAHDDGDDEPTRPGGSTSQGTPAG</sequence>
<accession>A0ABP8W481</accession>
<dbReference type="SUPFAM" id="SSF50182">
    <property type="entry name" value="Sm-like ribonucleoproteins"/>
    <property type="match status" value="1"/>
</dbReference>
<evidence type="ECO:0000256" key="6">
    <source>
        <dbReference type="ARBA" id="ARBA00023136"/>
    </source>
</evidence>
<dbReference type="InterPro" id="IPR023408">
    <property type="entry name" value="MscS_beta-dom_sf"/>
</dbReference>
<evidence type="ECO:0000259" key="11">
    <source>
        <dbReference type="Pfam" id="PF21088"/>
    </source>
</evidence>
<dbReference type="Pfam" id="PF21088">
    <property type="entry name" value="MS_channel_1st"/>
    <property type="match status" value="1"/>
</dbReference>
<evidence type="ECO:0000256" key="7">
    <source>
        <dbReference type="SAM" id="MobiDB-lite"/>
    </source>
</evidence>
<evidence type="ECO:0000259" key="9">
    <source>
        <dbReference type="Pfam" id="PF00924"/>
    </source>
</evidence>
<reference evidence="13" key="1">
    <citation type="journal article" date="2019" name="Int. J. Syst. Evol. Microbiol.">
        <title>The Global Catalogue of Microorganisms (GCM) 10K type strain sequencing project: providing services to taxonomists for standard genome sequencing and annotation.</title>
        <authorList>
            <consortium name="The Broad Institute Genomics Platform"/>
            <consortium name="The Broad Institute Genome Sequencing Center for Infectious Disease"/>
            <person name="Wu L."/>
            <person name="Ma J."/>
        </authorList>
    </citation>
    <scope>NUCLEOTIDE SEQUENCE [LARGE SCALE GENOMIC DNA]</scope>
    <source>
        <strain evidence="13">JCM 18127</strain>
    </source>
</reference>
<evidence type="ECO:0000259" key="10">
    <source>
        <dbReference type="Pfam" id="PF21082"/>
    </source>
</evidence>
<feature type="domain" description="Mechanosensitive ion channel transmembrane helices 2/3" evidence="11">
    <location>
        <begin position="141"/>
        <end position="177"/>
    </location>
</feature>
<evidence type="ECO:0000256" key="4">
    <source>
        <dbReference type="ARBA" id="ARBA00022692"/>
    </source>
</evidence>
<dbReference type="Proteomes" id="UP001500621">
    <property type="component" value="Unassembled WGS sequence"/>
</dbReference>
<comment type="similarity">
    <text evidence="2">Belongs to the MscS (TC 1.A.23) family.</text>
</comment>
<feature type="transmembrane region" description="Helical" evidence="8">
    <location>
        <begin position="132"/>
        <end position="152"/>
    </location>
</feature>
<evidence type="ECO:0000313" key="12">
    <source>
        <dbReference type="EMBL" id="GAA4679921.1"/>
    </source>
</evidence>
<evidence type="ECO:0000256" key="8">
    <source>
        <dbReference type="SAM" id="Phobius"/>
    </source>
</evidence>
<dbReference type="InterPro" id="IPR006685">
    <property type="entry name" value="MscS_channel_2nd"/>
</dbReference>
<dbReference type="Gene3D" id="2.30.30.60">
    <property type="match status" value="1"/>
</dbReference>
<dbReference type="SUPFAM" id="SSF82689">
    <property type="entry name" value="Mechanosensitive channel protein MscS (YggB), C-terminal domain"/>
    <property type="match status" value="1"/>
</dbReference>
<dbReference type="InterPro" id="IPR049142">
    <property type="entry name" value="MS_channel_1st"/>
</dbReference>
<dbReference type="EMBL" id="BAABIM010000002">
    <property type="protein sequence ID" value="GAA4679921.1"/>
    <property type="molecule type" value="Genomic_DNA"/>
</dbReference>
<dbReference type="Gene3D" id="1.10.287.1260">
    <property type="match status" value="1"/>
</dbReference>
<keyword evidence="4 8" id="KW-0812">Transmembrane</keyword>
<evidence type="ECO:0000256" key="1">
    <source>
        <dbReference type="ARBA" id="ARBA00004651"/>
    </source>
</evidence>
<dbReference type="PANTHER" id="PTHR30460:SF0">
    <property type="entry name" value="MODERATE CONDUCTANCE MECHANOSENSITIVE CHANNEL YBIO"/>
    <property type="match status" value="1"/>
</dbReference>
<gene>
    <name evidence="12" type="ORF">GCM10023226_16390</name>
</gene>